<dbReference type="Pfam" id="PF00005">
    <property type="entry name" value="ABC_tran"/>
    <property type="match status" value="1"/>
</dbReference>
<evidence type="ECO:0000256" key="8">
    <source>
        <dbReference type="ARBA" id="ARBA00023251"/>
    </source>
</evidence>
<dbReference type="KEGG" id="xya:ET471_05605"/>
<dbReference type="FunFam" id="3.40.50.300:FF:000589">
    <property type="entry name" value="ABC transporter, ATP-binding subunit"/>
    <property type="match status" value="1"/>
</dbReference>
<keyword evidence="8" id="KW-0046">Antibiotic resistance</keyword>
<dbReference type="InterPro" id="IPR003593">
    <property type="entry name" value="AAA+_ATPase"/>
</dbReference>
<dbReference type="InterPro" id="IPR027417">
    <property type="entry name" value="P-loop_NTPase"/>
</dbReference>
<dbReference type="GO" id="GO:0005886">
    <property type="term" value="C:plasma membrane"/>
    <property type="evidence" value="ECO:0007669"/>
    <property type="project" value="UniProtKB-SubCell"/>
</dbReference>
<evidence type="ECO:0000256" key="7">
    <source>
        <dbReference type="ARBA" id="ARBA00023136"/>
    </source>
</evidence>
<dbReference type="SUPFAM" id="SSF52540">
    <property type="entry name" value="P-loop containing nucleoside triphosphate hydrolases"/>
    <property type="match status" value="1"/>
</dbReference>
<organism evidence="11 12">
    <name type="scientific">Xylanimonas protaetiae</name>
    <dbReference type="NCBI Taxonomy" id="2509457"/>
    <lineage>
        <taxon>Bacteria</taxon>
        <taxon>Bacillati</taxon>
        <taxon>Actinomycetota</taxon>
        <taxon>Actinomycetes</taxon>
        <taxon>Micrococcales</taxon>
        <taxon>Promicromonosporaceae</taxon>
        <taxon>Xylanimonas</taxon>
    </lineage>
</organism>
<proteinExistence type="inferred from homology"/>
<dbReference type="InterPro" id="IPR003439">
    <property type="entry name" value="ABC_transporter-like_ATP-bd"/>
</dbReference>
<comment type="similarity">
    <text evidence="9">Belongs to the ABC transporter superfamily. Drug exporter-1 (DrugE1) (TC 3.A.1.105) family.</text>
</comment>
<evidence type="ECO:0000256" key="6">
    <source>
        <dbReference type="ARBA" id="ARBA00022967"/>
    </source>
</evidence>
<sequence>MNDVVVRAEGLCKAYGRGARRVEVLDGLDLTLHQGEVLALLGPNGAGKTTTVKILSTLLTPDAGTATVAGLDVVRDAARVRRVVSLTGQQVALDLKQTGLENLTMIARLARTPRREVRARVAELLDGVGLTDVAGRRVTTYSGGMRRRLDLAAGLVARPRVLFLDEPTTGLDPRSRRALWDLVRDVVAGGTSLFLTTQYLEEADELADRIALIDGGRVAAEGTADALKRQVGQARVELDLPDAAAAIRVRTALAGSGPGSGSGSGSDDGALVAVPTDGSVAHVRELLARVEAAGVVPTSWRLREPTLDDVFLTLTGHAAATTPTEEKAA</sequence>
<dbReference type="AlphaFoldDB" id="A0A4P6F1D1"/>
<accession>A0A4P6F1D1</accession>
<evidence type="ECO:0000256" key="3">
    <source>
        <dbReference type="ARBA" id="ARBA00022475"/>
    </source>
</evidence>
<keyword evidence="3" id="KW-1003">Cell membrane</keyword>
<dbReference type="GO" id="GO:0016887">
    <property type="term" value="F:ATP hydrolysis activity"/>
    <property type="evidence" value="ECO:0007669"/>
    <property type="project" value="InterPro"/>
</dbReference>
<keyword evidence="12" id="KW-1185">Reference proteome</keyword>
<dbReference type="OrthoDB" id="9804819at2"/>
<evidence type="ECO:0000313" key="12">
    <source>
        <dbReference type="Proteomes" id="UP000292118"/>
    </source>
</evidence>
<dbReference type="PANTHER" id="PTHR42711">
    <property type="entry name" value="ABC TRANSPORTER ATP-BINDING PROTEIN"/>
    <property type="match status" value="1"/>
</dbReference>
<comment type="subcellular location">
    <subcellularLocation>
        <location evidence="1">Cell membrane</location>
        <topology evidence="1">Peripheral membrane protein</topology>
        <orientation evidence="1">Cytoplasmic side</orientation>
    </subcellularLocation>
</comment>
<dbReference type="InterPro" id="IPR005894">
    <property type="entry name" value="DrrA"/>
</dbReference>
<dbReference type="PROSITE" id="PS50893">
    <property type="entry name" value="ABC_TRANSPORTER_2"/>
    <property type="match status" value="1"/>
</dbReference>
<evidence type="ECO:0000256" key="9">
    <source>
        <dbReference type="ARBA" id="ARBA00049985"/>
    </source>
</evidence>
<dbReference type="PANTHER" id="PTHR42711:SF19">
    <property type="entry name" value="DOXORUBICIN RESISTANCE ATP-BINDING PROTEIN DRRA"/>
    <property type="match status" value="1"/>
</dbReference>
<dbReference type="Gene3D" id="3.40.50.300">
    <property type="entry name" value="P-loop containing nucleotide triphosphate hydrolases"/>
    <property type="match status" value="1"/>
</dbReference>
<dbReference type="Proteomes" id="UP000292118">
    <property type="component" value="Chromosome"/>
</dbReference>
<keyword evidence="7" id="KW-0472">Membrane</keyword>
<evidence type="ECO:0000256" key="5">
    <source>
        <dbReference type="ARBA" id="ARBA00022840"/>
    </source>
</evidence>
<dbReference type="GO" id="GO:0046677">
    <property type="term" value="P:response to antibiotic"/>
    <property type="evidence" value="ECO:0007669"/>
    <property type="project" value="UniProtKB-KW"/>
</dbReference>
<evidence type="ECO:0000256" key="4">
    <source>
        <dbReference type="ARBA" id="ARBA00022741"/>
    </source>
</evidence>
<keyword evidence="5 11" id="KW-0067">ATP-binding</keyword>
<dbReference type="InterPro" id="IPR017871">
    <property type="entry name" value="ABC_transporter-like_CS"/>
</dbReference>
<dbReference type="EMBL" id="CP035493">
    <property type="protein sequence ID" value="QAY69580.1"/>
    <property type="molecule type" value="Genomic_DNA"/>
</dbReference>
<protein>
    <submittedName>
        <fullName evidence="11">ATP-binding cassette domain-containing protein</fullName>
    </submittedName>
</protein>
<evidence type="ECO:0000256" key="2">
    <source>
        <dbReference type="ARBA" id="ARBA00022448"/>
    </source>
</evidence>
<evidence type="ECO:0000259" key="10">
    <source>
        <dbReference type="PROSITE" id="PS50893"/>
    </source>
</evidence>
<reference evidence="11 12" key="1">
    <citation type="submission" date="2019-01" db="EMBL/GenBank/DDBJ databases">
        <title>Genome sequencing of strain FW10M-9.</title>
        <authorList>
            <person name="Heo J."/>
            <person name="Kim S.-J."/>
            <person name="Kim J.-S."/>
            <person name="Hong S.-B."/>
            <person name="Kwon S.-W."/>
        </authorList>
    </citation>
    <scope>NUCLEOTIDE SEQUENCE [LARGE SCALE GENOMIC DNA]</scope>
    <source>
        <strain evidence="11 12">FW10M-9</strain>
    </source>
</reference>
<dbReference type="PROSITE" id="PS00211">
    <property type="entry name" value="ABC_TRANSPORTER_1"/>
    <property type="match status" value="1"/>
</dbReference>
<keyword evidence="4" id="KW-0547">Nucleotide-binding</keyword>
<keyword evidence="6" id="KW-1278">Translocase</keyword>
<evidence type="ECO:0000313" key="11">
    <source>
        <dbReference type="EMBL" id="QAY69580.1"/>
    </source>
</evidence>
<dbReference type="InterPro" id="IPR050763">
    <property type="entry name" value="ABC_transporter_ATP-binding"/>
</dbReference>
<dbReference type="NCBIfam" id="TIGR01188">
    <property type="entry name" value="drrA"/>
    <property type="match status" value="1"/>
</dbReference>
<dbReference type="RefSeq" id="WP_129186979.1">
    <property type="nucleotide sequence ID" value="NZ_CP035493.1"/>
</dbReference>
<feature type="domain" description="ABC transporter" evidence="10">
    <location>
        <begin position="6"/>
        <end position="240"/>
    </location>
</feature>
<dbReference type="SMART" id="SM00382">
    <property type="entry name" value="AAA"/>
    <property type="match status" value="1"/>
</dbReference>
<dbReference type="GO" id="GO:0005524">
    <property type="term" value="F:ATP binding"/>
    <property type="evidence" value="ECO:0007669"/>
    <property type="project" value="UniProtKB-KW"/>
</dbReference>
<evidence type="ECO:0000256" key="1">
    <source>
        <dbReference type="ARBA" id="ARBA00004413"/>
    </source>
</evidence>
<keyword evidence="2" id="KW-0813">Transport</keyword>
<dbReference type="GO" id="GO:1900753">
    <property type="term" value="P:doxorubicin transport"/>
    <property type="evidence" value="ECO:0007669"/>
    <property type="project" value="InterPro"/>
</dbReference>
<gene>
    <name evidence="11" type="ORF">ET471_05605</name>
</gene>
<dbReference type="GO" id="GO:0043215">
    <property type="term" value="P:daunorubicin transport"/>
    <property type="evidence" value="ECO:0007669"/>
    <property type="project" value="InterPro"/>
</dbReference>
<name>A0A4P6F1D1_9MICO</name>